<dbReference type="PANTHER" id="PTHR11895">
    <property type="entry name" value="TRANSAMIDASE"/>
    <property type="match status" value="1"/>
</dbReference>
<name>A0A837D6G1_9PSEU</name>
<dbReference type="Proteomes" id="UP000030848">
    <property type="component" value="Unassembled WGS sequence"/>
</dbReference>
<keyword evidence="3" id="KW-0808">Transferase</keyword>
<dbReference type="Gene3D" id="3.90.1300.10">
    <property type="entry name" value="Amidase signature (AS) domain"/>
    <property type="match status" value="1"/>
</dbReference>
<dbReference type="Pfam" id="PF01425">
    <property type="entry name" value="Amidase"/>
    <property type="match status" value="1"/>
</dbReference>
<dbReference type="EC" id="3.5.1.4" evidence="3"/>
<dbReference type="GO" id="GO:0016740">
    <property type="term" value="F:transferase activity"/>
    <property type="evidence" value="ECO:0007669"/>
    <property type="project" value="UniProtKB-KW"/>
</dbReference>
<comment type="similarity">
    <text evidence="1">Belongs to the amidase family.</text>
</comment>
<keyword evidence="3" id="KW-0378">Hydrolase</keyword>
<evidence type="ECO:0000313" key="3">
    <source>
        <dbReference type="EMBL" id="KHF43353.1"/>
    </source>
</evidence>
<protein>
    <submittedName>
        <fullName evidence="3">Amidase, Asp-tRNAAsn/Glu-tRNAGln amidotransferase A subunit</fullName>
        <ecNumber evidence="3">3.5.1.4</ecNumber>
    </submittedName>
</protein>
<sequence>MGMPTGFRTRLLSILPRLIDNHGVIDATNPADLGVREAATLLRSGDLSAVELLDACEQRIAERNGGPPTFDGASGAVNAWARLYPDLARQQARAADERLRREGAEAPLLCGIPLALKDLYAVAGRPLTASSRVLDGHVPDHDSTAWVRLREAGMVLLGHTHTHEFAAGGTTDQVGNPHALDRSAGGSSGGSSAALAAGMVPAALGTDTAGSLRIPAALAGVSSIKPTHGRVPLEGIIPLAPSLDHAGPMARSLADCALLLEALAAGGAEVSPLLPPPAPLTGLTTPVPTTDRPLAGVRVALTDRPDRVGVEPDIAEGLARAAKACADLGAEVIELPAAADMVGEDYSIVLFSEVAHYHRRFTGREADYRTSIREFVETSRLFTSLEAYLEAQREFAQLTATWENWFAEHEIDVILEPSSPCTAPPRGGGYDSGRLGGEGDPLIRLTAIWNATGFPVAAIPAEPGTRSGLPVGLSLIAPRGEEARVIRVGTILQEYALHPPKPIAPRPRAQAGE</sequence>
<dbReference type="InterPro" id="IPR036928">
    <property type="entry name" value="AS_sf"/>
</dbReference>
<dbReference type="InterPro" id="IPR000120">
    <property type="entry name" value="Amidase"/>
</dbReference>
<reference evidence="3 4" key="1">
    <citation type="submission" date="2014-10" db="EMBL/GenBank/DDBJ databases">
        <title>Genome sequence of Micropolyspora internatus JCM3315.</title>
        <authorList>
            <person name="Shin S.-K."/>
            <person name="Yi H."/>
        </authorList>
    </citation>
    <scope>NUCLEOTIDE SEQUENCE [LARGE SCALE GENOMIC DNA]</scope>
    <source>
        <strain evidence="3 4">JCM 3315</strain>
    </source>
</reference>
<dbReference type="GO" id="GO:0004040">
    <property type="term" value="F:amidase activity"/>
    <property type="evidence" value="ECO:0007669"/>
    <property type="project" value="UniProtKB-EC"/>
</dbReference>
<feature type="domain" description="Amidase" evidence="2">
    <location>
        <begin position="76"/>
        <end position="485"/>
    </location>
</feature>
<dbReference type="SUPFAM" id="SSF75304">
    <property type="entry name" value="Amidase signature (AS) enzymes"/>
    <property type="match status" value="1"/>
</dbReference>
<dbReference type="PANTHER" id="PTHR11895:SF7">
    <property type="entry name" value="GLUTAMYL-TRNA(GLN) AMIDOTRANSFERASE SUBUNIT A, MITOCHONDRIAL"/>
    <property type="match status" value="1"/>
</dbReference>
<proteinExistence type="inferred from homology"/>
<accession>A0A837D6G1</accession>
<evidence type="ECO:0000256" key="1">
    <source>
        <dbReference type="ARBA" id="ARBA00009199"/>
    </source>
</evidence>
<evidence type="ECO:0000313" key="4">
    <source>
        <dbReference type="Proteomes" id="UP000030848"/>
    </source>
</evidence>
<dbReference type="InterPro" id="IPR020556">
    <property type="entry name" value="Amidase_CS"/>
</dbReference>
<gene>
    <name evidence="3" type="ORF">MINT15_35550</name>
</gene>
<dbReference type="EMBL" id="JRZE01000006">
    <property type="protein sequence ID" value="KHF43353.1"/>
    <property type="molecule type" value="Genomic_DNA"/>
</dbReference>
<dbReference type="AlphaFoldDB" id="A0A837D6G1"/>
<dbReference type="PROSITE" id="PS00571">
    <property type="entry name" value="AMIDASES"/>
    <property type="match status" value="1"/>
</dbReference>
<evidence type="ECO:0000259" key="2">
    <source>
        <dbReference type="Pfam" id="PF01425"/>
    </source>
</evidence>
<dbReference type="InterPro" id="IPR023631">
    <property type="entry name" value="Amidase_dom"/>
</dbReference>
<organism evidence="3 4">
    <name type="scientific">Saccharomonospora viridis</name>
    <dbReference type="NCBI Taxonomy" id="1852"/>
    <lineage>
        <taxon>Bacteria</taxon>
        <taxon>Bacillati</taxon>
        <taxon>Actinomycetota</taxon>
        <taxon>Actinomycetes</taxon>
        <taxon>Pseudonocardiales</taxon>
        <taxon>Pseudonocardiaceae</taxon>
        <taxon>Saccharomonospora</taxon>
    </lineage>
</organism>
<comment type="caution">
    <text evidence="3">The sequence shown here is derived from an EMBL/GenBank/DDBJ whole genome shotgun (WGS) entry which is preliminary data.</text>
</comment>